<evidence type="ECO:0000313" key="3">
    <source>
        <dbReference type="Proteomes" id="UP000267268"/>
    </source>
</evidence>
<gene>
    <name evidence="2" type="ORF">EI427_12885</name>
</gene>
<proteinExistence type="predicted"/>
<evidence type="ECO:0000313" key="2">
    <source>
        <dbReference type="EMBL" id="AZQ63100.1"/>
    </source>
</evidence>
<accession>A0A3Q9FPQ6</accession>
<evidence type="ECO:0000256" key="1">
    <source>
        <dbReference type="SAM" id="SignalP"/>
    </source>
</evidence>
<dbReference type="AlphaFoldDB" id="A0A3Q9FPQ6"/>
<keyword evidence="3" id="KW-1185">Reference proteome</keyword>
<sequence>MKKLILTSLILSFCIMNGTSLFAQNLKKESVKVNYIQLPGNPLPSDITTYSRNIKLPSSLNAGESRSAISSTLEKNARIAGYKLVEEGAPVELFVEIQNFYNRSFESRTIEKEEKRGEEKVKVNYYVYDLQYKYPLYFSLKVNGEKIQDGYINNSNDYKLATSPEFKNSNDRYEWYKKNKTSFISSLRSSALNTNSGAYGKSLTDNYAFQSKSKLVSVLNIKTTKKKNYDDVNAIGLEMQTALESILPKKGSAGADFNEKSGPVIEKYIALLEQVDWKNKKARLNKKAGAYLAGNIAILSFWANDFDKCREYLRLADKYSNKSFISEYKSLINAREGRLAKYKASISN</sequence>
<protein>
    <recommendedName>
        <fullName evidence="4">Tetratricopeptide repeat protein</fullName>
    </recommendedName>
</protein>
<name>A0A3Q9FPQ6_9BACT</name>
<organism evidence="2 3">
    <name type="scientific">Flammeovirga pectinis</name>
    <dbReference type="NCBI Taxonomy" id="2494373"/>
    <lineage>
        <taxon>Bacteria</taxon>
        <taxon>Pseudomonadati</taxon>
        <taxon>Bacteroidota</taxon>
        <taxon>Cytophagia</taxon>
        <taxon>Cytophagales</taxon>
        <taxon>Flammeovirgaceae</taxon>
        <taxon>Flammeovirga</taxon>
    </lineage>
</organism>
<dbReference type="Proteomes" id="UP000267268">
    <property type="component" value="Chromosome 1"/>
</dbReference>
<feature type="signal peptide" evidence="1">
    <location>
        <begin position="1"/>
        <end position="23"/>
    </location>
</feature>
<feature type="chain" id="PRO_5018683876" description="Tetratricopeptide repeat protein" evidence="1">
    <location>
        <begin position="24"/>
        <end position="348"/>
    </location>
</feature>
<keyword evidence="1" id="KW-0732">Signal</keyword>
<evidence type="ECO:0008006" key="4">
    <source>
        <dbReference type="Google" id="ProtNLM"/>
    </source>
</evidence>
<dbReference type="KEGG" id="fll:EI427_12885"/>
<dbReference type="RefSeq" id="WP_126615264.1">
    <property type="nucleotide sequence ID" value="NZ_CP034562.1"/>
</dbReference>
<dbReference type="OrthoDB" id="976407at2"/>
<dbReference type="EMBL" id="CP034562">
    <property type="protein sequence ID" value="AZQ63100.1"/>
    <property type="molecule type" value="Genomic_DNA"/>
</dbReference>
<reference evidence="2 3" key="1">
    <citation type="submission" date="2018-12" db="EMBL/GenBank/DDBJ databases">
        <title>Flammeovirga pectinis sp. nov., isolated from the gut of the Korean scallop, Patinopecten yessoensis.</title>
        <authorList>
            <person name="Bae J.-W."/>
            <person name="Jeong Y.-S."/>
            <person name="Kang W."/>
        </authorList>
    </citation>
    <scope>NUCLEOTIDE SEQUENCE [LARGE SCALE GENOMIC DNA]</scope>
    <source>
        <strain evidence="2 3">L12M1</strain>
    </source>
</reference>